<evidence type="ECO:0000313" key="2">
    <source>
        <dbReference type="EMBL" id="CAI8048448.1"/>
    </source>
</evidence>
<proteinExistence type="inferred from homology"/>
<dbReference type="AlphaFoldDB" id="A0AA35TI34"/>
<accession>A0AA35TI34</accession>
<comment type="similarity">
    <text evidence="1">Belongs to the lin-52 family.</text>
</comment>
<sequence>MEGGQVEGGETELLLSSERLSSDSPVMWPDQQHFFGDFNPLHLSPAPPDWLLDVTRDDMASINELACLTPAQLMEKIRGLQNLAYQLGVEEARQMSRGRHLNVLHGPVRHVSGPPDWTSQHQ</sequence>
<name>A0AA35TI34_GEOBA</name>
<gene>
    <name evidence="2" type="ORF">GBAR_LOCUS26723</name>
</gene>
<dbReference type="PANTHER" id="PTHR31489:SF2">
    <property type="entry name" value="PROTEIN LIN-52 HOMOLOG"/>
    <property type="match status" value="1"/>
</dbReference>
<dbReference type="PANTHER" id="PTHR31489">
    <property type="entry name" value="LIN52 FAMILY MEMBER"/>
    <property type="match status" value="1"/>
</dbReference>
<dbReference type="Proteomes" id="UP001174909">
    <property type="component" value="Unassembled WGS sequence"/>
</dbReference>
<dbReference type="Pfam" id="PF10044">
    <property type="entry name" value="LIN52"/>
    <property type="match status" value="1"/>
</dbReference>
<dbReference type="GO" id="GO:0006355">
    <property type="term" value="P:regulation of DNA-templated transcription"/>
    <property type="evidence" value="ECO:0007669"/>
    <property type="project" value="InterPro"/>
</dbReference>
<evidence type="ECO:0000256" key="1">
    <source>
        <dbReference type="ARBA" id="ARBA00005456"/>
    </source>
</evidence>
<dbReference type="EMBL" id="CASHTH010003728">
    <property type="protein sequence ID" value="CAI8048448.1"/>
    <property type="molecule type" value="Genomic_DNA"/>
</dbReference>
<organism evidence="2 3">
    <name type="scientific">Geodia barretti</name>
    <name type="common">Barrett's horny sponge</name>
    <dbReference type="NCBI Taxonomy" id="519541"/>
    <lineage>
        <taxon>Eukaryota</taxon>
        <taxon>Metazoa</taxon>
        <taxon>Porifera</taxon>
        <taxon>Demospongiae</taxon>
        <taxon>Heteroscleromorpha</taxon>
        <taxon>Tetractinellida</taxon>
        <taxon>Astrophorina</taxon>
        <taxon>Geodiidae</taxon>
        <taxon>Geodia</taxon>
    </lineage>
</organism>
<reference evidence="2" key="1">
    <citation type="submission" date="2023-03" db="EMBL/GenBank/DDBJ databases">
        <authorList>
            <person name="Steffen K."/>
            <person name="Cardenas P."/>
        </authorList>
    </citation>
    <scope>NUCLEOTIDE SEQUENCE</scope>
</reference>
<keyword evidence="3" id="KW-1185">Reference proteome</keyword>
<evidence type="ECO:0000313" key="3">
    <source>
        <dbReference type="Proteomes" id="UP001174909"/>
    </source>
</evidence>
<dbReference type="GO" id="GO:0070176">
    <property type="term" value="C:DRM complex"/>
    <property type="evidence" value="ECO:0007669"/>
    <property type="project" value="InterPro"/>
</dbReference>
<comment type="caution">
    <text evidence="2">The sequence shown here is derived from an EMBL/GenBank/DDBJ whole genome shotgun (WGS) entry which is preliminary data.</text>
</comment>
<dbReference type="InterPro" id="IPR018737">
    <property type="entry name" value="DREAM_LIN52"/>
</dbReference>
<protein>
    <submittedName>
        <fullName evidence="2">Protein lin-52 homolog</fullName>
    </submittedName>
</protein>